<accession>A0ABR3VHR6</accession>
<feature type="region of interest" description="Disordered" evidence="6">
    <location>
        <begin position="564"/>
        <end position="619"/>
    </location>
</feature>
<dbReference type="SUPFAM" id="SSF54001">
    <property type="entry name" value="Cysteine proteinases"/>
    <property type="match status" value="1"/>
</dbReference>
<dbReference type="EMBL" id="JAZGSY010000075">
    <property type="protein sequence ID" value="KAL1841434.1"/>
    <property type="molecule type" value="Genomic_DNA"/>
</dbReference>
<feature type="domain" description="Ubiquitin-like protease family profile" evidence="7">
    <location>
        <begin position="68"/>
        <end position="331"/>
    </location>
</feature>
<feature type="region of interest" description="Disordered" evidence="6">
    <location>
        <begin position="384"/>
        <end position="552"/>
    </location>
</feature>
<dbReference type="PROSITE" id="PS50600">
    <property type="entry name" value="ULP_PROTEASE"/>
    <property type="match status" value="1"/>
</dbReference>
<feature type="region of interest" description="Disordered" evidence="6">
    <location>
        <begin position="1"/>
        <end position="25"/>
    </location>
</feature>
<evidence type="ECO:0000313" key="9">
    <source>
        <dbReference type="Proteomes" id="UP001583172"/>
    </source>
</evidence>
<feature type="compositionally biased region" description="Low complexity" evidence="6">
    <location>
        <begin position="520"/>
        <end position="529"/>
    </location>
</feature>
<evidence type="ECO:0000256" key="5">
    <source>
        <dbReference type="ARBA" id="ARBA00022801"/>
    </source>
</evidence>
<dbReference type="PANTHER" id="PTHR46896">
    <property type="entry name" value="SENTRIN-SPECIFIC PROTEASE"/>
    <property type="match status" value="1"/>
</dbReference>
<comment type="caution">
    <text evidence="8">The sequence shown here is derived from an EMBL/GenBank/DDBJ whole genome shotgun (WGS) entry which is preliminary data.</text>
</comment>
<reference evidence="8 9" key="1">
    <citation type="journal article" date="2024" name="Commun. Biol.">
        <title>Comparative genomic analysis of thermophilic fungi reveals convergent evolutionary adaptations and gene losses.</title>
        <authorList>
            <person name="Steindorff A.S."/>
            <person name="Aguilar-Pontes M.V."/>
            <person name="Robinson A.J."/>
            <person name="Andreopoulos B."/>
            <person name="LaButti K."/>
            <person name="Kuo A."/>
            <person name="Mondo S."/>
            <person name="Riley R."/>
            <person name="Otillar R."/>
            <person name="Haridas S."/>
            <person name="Lipzen A."/>
            <person name="Grimwood J."/>
            <person name="Schmutz J."/>
            <person name="Clum A."/>
            <person name="Reid I.D."/>
            <person name="Moisan M.C."/>
            <person name="Butler G."/>
            <person name="Nguyen T.T.M."/>
            <person name="Dewar K."/>
            <person name="Conant G."/>
            <person name="Drula E."/>
            <person name="Henrissat B."/>
            <person name="Hansel C."/>
            <person name="Singer S."/>
            <person name="Hutchinson M.I."/>
            <person name="de Vries R.P."/>
            <person name="Natvig D.O."/>
            <person name="Powell A.J."/>
            <person name="Tsang A."/>
            <person name="Grigoriev I.V."/>
        </authorList>
    </citation>
    <scope>NUCLEOTIDE SEQUENCE [LARGE SCALE GENOMIC DNA]</scope>
    <source>
        <strain evidence="8 9">CBS 620.91</strain>
    </source>
</reference>
<feature type="compositionally biased region" description="Acidic residues" evidence="6">
    <location>
        <begin position="530"/>
        <end position="552"/>
    </location>
</feature>
<feature type="compositionally biased region" description="Polar residues" evidence="6">
    <location>
        <begin position="1"/>
        <end position="18"/>
    </location>
</feature>
<feature type="compositionally biased region" description="Basic and acidic residues" evidence="6">
    <location>
        <begin position="174"/>
        <end position="190"/>
    </location>
</feature>
<dbReference type="Gene3D" id="3.40.395.10">
    <property type="entry name" value="Adenoviral Proteinase, Chain A"/>
    <property type="match status" value="1"/>
</dbReference>
<gene>
    <name evidence="8" type="ORF">VTJ49DRAFT_7049</name>
</gene>
<dbReference type="InterPro" id="IPR051947">
    <property type="entry name" value="Sentrin-specific_protease"/>
</dbReference>
<keyword evidence="3" id="KW-0645">Protease</keyword>
<evidence type="ECO:0000256" key="3">
    <source>
        <dbReference type="ARBA" id="ARBA00022670"/>
    </source>
</evidence>
<evidence type="ECO:0000256" key="4">
    <source>
        <dbReference type="ARBA" id="ARBA00022786"/>
    </source>
</evidence>
<sequence>MRESLQQRTPSLLEQGPSNILARPSTRLSRARQPVLSLSPPPVAIHRWSEENPDWARDWKMPLIFARTTVDKEDIPRLDEGQCLNDNLIGYGLRYLFDKLGSRHPDLHRRVYLHNSFFYEKLKAGRGAINYDGVKNWTAKVDLLSYDYIVVPVNEHYHWWVAIICNPGRLDPDAKKDLDKSGSPESKADGEPSDVEMTDLPPNQLDPPRTNPAVDQVEIAKSDIVDLVSGEKDGSAELSSSPKARRMRKPKASAKPLNPKDPRIITLDSLGSTHPQAIGHLKKYLLAEFKHKRNKEITDTPQQLGMKAVNIPEQNNLCDCGIYLLGYIQEFVQDPDRFIDTLLRRERPEWRFNPSDLRNLWRETILKEQQLYQKEELRKKRVALLGAKSTPKSSTPSTTQPSRGTSELRNGTGEECGSGTESSKQPSSTTPNCAPFTGDQLGGSSAPEPSPAPPLTNGGKEAHSSPSTCRGTSPKQLVPQPVAAEPAAILNEDVTILPPQSQDVQDTVMKSIEAIDVGLPRQQPAQSQPPDDDDDDVQFIETIPDSDDEVTEVDIPPAAFYASSNSARASRSGSARTPTAVRTAVSSPILTASSRSRKTTGGTRPKHYTSGRVRPVASPELEPAVVAAEVVRDEDPIDLT</sequence>
<dbReference type="InterPro" id="IPR038765">
    <property type="entry name" value="Papain-like_cys_pep_sf"/>
</dbReference>
<dbReference type="Proteomes" id="UP001583172">
    <property type="component" value="Unassembled WGS sequence"/>
</dbReference>
<keyword evidence="5" id="KW-0378">Hydrolase</keyword>
<feature type="compositionally biased region" description="Polar residues" evidence="6">
    <location>
        <begin position="464"/>
        <end position="475"/>
    </location>
</feature>
<dbReference type="InterPro" id="IPR003653">
    <property type="entry name" value="Peptidase_C48_C"/>
</dbReference>
<organism evidence="8 9">
    <name type="scientific">Humicola insolens</name>
    <name type="common">Soft-rot fungus</name>
    <dbReference type="NCBI Taxonomy" id="85995"/>
    <lineage>
        <taxon>Eukaryota</taxon>
        <taxon>Fungi</taxon>
        <taxon>Dikarya</taxon>
        <taxon>Ascomycota</taxon>
        <taxon>Pezizomycotina</taxon>
        <taxon>Sordariomycetes</taxon>
        <taxon>Sordariomycetidae</taxon>
        <taxon>Sordariales</taxon>
        <taxon>Chaetomiaceae</taxon>
        <taxon>Mycothermus</taxon>
    </lineage>
</organism>
<evidence type="ECO:0000256" key="2">
    <source>
        <dbReference type="ARBA" id="ARBA00022553"/>
    </source>
</evidence>
<feature type="compositionally biased region" description="Low complexity" evidence="6">
    <location>
        <begin position="389"/>
        <end position="423"/>
    </location>
</feature>
<comment type="similarity">
    <text evidence="1">Belongs to the peptidase C48 family.</text>
</comment>
<evidence type="ECO:0000256" key="6">
    <source>
        <dbReference type="SAM" id="MobiDB-lite"/>
    </source>
</evidence>
<feature type="compositionally biased region" description="Low complexity" evidence="6">
    <location>
        <begin position="564"/>
        <end position="576"/>
    </location>
</feature>
<keyword evidence="9" id="KW-1185">Reference proteome</keyword>
<feature type="region of interest" description="Disordered" evidence="6">
    <location>
        <begin position="174"/>
        <end position="215"/>
    </location>
</feature>
<dbReference type="Pfam" id="PF02902">
    <property type="entry name" value="Peptidase_C48"/>
    <property type="match status" value="1"/>
</dbReference>
<dbReference type="PANTHER" id="PTHR46896:SF3">
    <property type="entry name" value="FI06413P-RELATED"/>
    <property type="match status" value="1"/>
</dbReference>
<evidence type="ECO:0000256" key="1">
    <source>
        <dbReference type="ARBA" id="ARBA00005234"/>
    </source>
</evidence>
<keyword evidence="4" id="KW-0833">Ubl conjugation pathway</keyword>
<keyword evidence="2" id="KW-0597">Phosphoprotein</keyword>
<proteinExistence type="inferred from homology"/>
<evidence type="ECO:0000313" key="8">
    <source>
        <dbReference type="EMBL" id="KAL1841434.1"/>
    </source>
</evidence>
<name>A0ABR3VHR6_HUMIN</name>
<evidence type="ECO:0000259" key="7">
    <source>
        <dbReference type="PROSITE" id="PS50600"/>
    </source>
</evidence>
<protein>
    <recommendedName>
        <fullName evidence="7">Ubiquitin-like protease family profile domain-containing protein</fullName>
    </recommendedName>
</protein>
<feature type="compositionally biased region" description="Polar residues" evidence="6">
    <location>
        <begin position="584"/>
        <end position="602"/>
    </location>
</feature>
<feature type="region of interest" description="Disordered" evidence="6">
    <location>
        <begin position="230"/>
        <end position="262"/>
    </location>
</feature>
<feature type="compositionally biased region" description="Basic residues" evidence="6">
    <location>
        <begin position="243"/>
        <end position="252"/>
    </location>
</feature>